<evidence type="ECO:0000256" key="3">
    <source>
        <dbReference type="ARBA" id="ARBA00023163"/>
    </source>
</evidence>
<accession>A0ABP3GFT9</accession>
<dbReference type="InterPro" id="IPR036388">
    <property type="entry name" value="WH-like_DNA-bd_sf"/>
</dbReference>
<dbReference type="EMBL" id="BAAAEI010000002">
    <property type="protein sequence ID" value="GAA0342696.1"/>
    <property type="molecule type" value="Genomic_DNA"/>
</dbReference>
<dbReference type="Gene3D" id="1.10.10.10">
    <property type="entry name" value="Winged helix-like DNA-binding domain superfamily/Winged helix DNA-binding domain"/>
    <property type="match status" value="1"/>
</dbReference>
<dbReference type="SUPFAM" id="SSF46785">
    <property type="entry name" value="Winged helix' DNA-binding domain"/>
    <property type="match status" value="1"/>
</dbReference>
<sequence length="142" mass="16485">MSSPHNYLGFLIADVSRLMRRLFQQRLQNSSLTLAQARALFYVSRFEGVRQVDLADALEIQPMTMARLLDQLADNRLIERVPDPRDRRAYQIRLTEAAAPHLAQIQQVAEQIRDEMLADLNDEQARHFIQTLDGIRNKLLRC</sequence>
<feature type="domain" description="HTH marR-type" evidence="4">
    <location>
        <begin position="5"/>
        <end position="137"/>
    </location>
</feature>
<name>A0ABP3GFT9_9ALTE</name>
<evidence type="ECO:0000313" key="5">
    <source>
        <dbReference type="EMBL" id="GAA0342696.1"/>
    </source>
</evidence>
<protein>
    <recommendedName>
        <fullName evidence="4">HTH marR-type domain-containing protein</fullName>
    </recommendedName>
</protein>
<keyword evidence="6" id="KW-1185">Reference proteome</keyword>
<dbReference type="PANTHER" id="PTHR42756">
    <property type="entry name" value="TRANSCRIPTIONAL REGULATOR, MARR"/>
    <property type="match status" value="1"/>
</dbReference>
<evidence type="ECO:0000256" key="1">
    <source>
        <dbReference type="ARBA" id="ARBA00023015"/>
    </source>
</evidence>
<dbReference type="Pfam" id="PF12802">
    <property type="entry name" value="MarR_2"/>
    <property type="match status" value="1"/>
</dbReference>
<dbReference type="InterPro" id="IPR036390">
    <property type="entry name" value="WH_DNA-bd_sf"/>
</dbReference>
<evidence type="ECO:0000259" key="4">
    <source>
        <dbReference type="PROSITE" id="PS50995"/>
    </source>
</evidence>
<organism evidence="5 6">
    <name type="scientific">Bowmanella denitrificans</name>
    <dbReference type="NCBI Taxonomy" id="366582"/>
    <lineage>
        <taxon>Bacteria</taxon>
        <taxon>Pseudomonadati</taxon>
        <taxon>Pseudomonadota</taxon>
        <taxon>Gammaproteobacteria</taxon>
        <taxon>Alteromonadales</taxon>
        <taxon>Alteromonadaceae</taxon>
        <taxon>Bowmanella</taxon>
    </lineage>
</organism>
<keyword evidence="1" id="KW-0805">Transcription regulation</keyword>
<gene>
    <name evidence="5" type="ORF">GCM10009092_04140</name>
</gene>
<comment type="caution">
    <text evidence="5">The sequence shown here is derived from an EMBL/GenBank/DDBJ whole genome shotgun (WGS) entry which is preliminary data.</text>
</comment>
<reference evidence="6" key="1">
    <citation type="journal article" date="2019" name="Int. J. Syst. Evol. Microbiol.">
        <title>The Global Catalogue of Microorganisms (GCM) 10K type strain sequencing project: providing services to taxonomists for standard genome sequencing and annotation.</title>
        <authorList>
            <consortium name="The Broad Institute Genomics Platform"/>
            <consortium name="The Broad Institute Genome Sequencing Center for Infectious Disease"/>
            <person name="Wu L."/>
            <person name="Ma J."/>
        </authorList>
    </citation>
    <scope>NUCLEOTIDE SEQUENCE [LARGE SCALE GENOMIC DNA]</scope>
    <source>
        <strain evidence="6">JCM 13378</strain>
    </source>
</reference>
<evidence type="ECO:0000256" key="2">
    <source>
        <dbReference type="ARBA" id="ARBA00023125"/>
    </source>
</evidence>
<dbReference type="InterPro" id="IPR000835">
    <property type="entry name" value="HTH_MarR-typ"/>
</dbReference>
<dbReference type="PANTHER" id="PTHR42756:SF1">
    <property type="entry name" value="TRANSCRIPTIONAL REPRESSOR OF EMRAB OPERON"/>
    <property type="match status" value="1"/>
</dbReference>
<dbReference type="PRINTS" id="PR00598">
    <property type="entry name" value="HTHMARR"/>
</dbReference>
<dbReference type="RefSeq" id="WP_343841149.1">
    <property type="nucleotide sequence ID" value="NZ_BAAAEI010000002.1"/>
</dbReference>
<keyword evidence="3" id="KW-0804">Transcription</keyword>
<proteinExistence type="predicted"/>
<keyword evidence="2" id="KW-0238">DNA-binding</keyword>
<dbReference type="PROSITE" id="PS50995">
    <property type="entry name" value="HTH_MARR_2"/>
    <property type="match status" value="1"/>
</dbReference>
<dbReference type="Proteomes" id="UP001501757">
    <property type="component" value="Unassembled WGS sequence"/>
</dbReference>
<evidence type="ECO:0000313" key="6">
    <source>
        <dbReference type="Proteomes" id="UP001501757"/>
    </source>
</evidence>
<dbReference type="SMART" id="SM00347">
    <property type="entry name" value="HTH_MARR"/>
    <property type="match status" value="1"/>
</dbReference>